<evidence type="ECO:0000256" key="1">
    <source>
        <dbReference type="ARBA" id="ARBA00008542"/>
    </source>
</evidence>
<dbReference type="PROSITE" id="PS51276">
    <property type="entry name" value="PEPTIDASE_C56_PFPI"/>
    <property type="match status" value="1"/>
</dbReference>
<keyword evidence="4" id="KW-1185">Reference proteome</keyword>
<dbReference type="PANTHER" id="PTHR42733">
    <property type="entry name" value="DJ-1 PROTEIN"/>
    <property type="match status" value="1"/>
</dbReference>
<name>A0AA44BCH6_9CLOT</name>
<dbReference type="InterPro" id="IPR006286">
    <property type="entry name" value="C56_PfpI-like"/>
</dbReference>
<accession>A0AA44BCH6</accession>
<reference evidence="3 4" key="1">
    <citation type="submission" date="2019-04" db="EMBL/GenBank/DDBJ databases">
        <title>Isachenkonia alkalipeptolytica gen. nov. sp. nov. a new anaerobic, alkiliphilic organothrophic bacterium capable to reduce synthesized ferrihydrite isolated from a soda lake.</title>
        <authorList>
            <person name="Toshchakov S.V."/>
            <person name="Zavarzina D.G."/>
            <person name="Zhilina T.N."/>
            <person name="Kostrikina N.A."/>
            <person name="Kublanov I.V."/>
        </authorList>
    </citation>
    <scope>NUCLEOTIDE SEQUENCE [LARGE SCALE GENOMIC DNA]</scope>
    <source>
        <strain evidence="3 4">Z-1701</strain>
    </source>
</reference>
<comment type="caution">
    <text evidence="3">The sequence shown here is derived from an EMBL/GenBank/DDBJ whole genome shotgun (WGS) entry which is preliminary data.</text>
</comment>
<proteinExistence type="inferred from homology"/>
<gene>
    <name evidence="3" type="ORF">ISALK_00570</name>
</gene>
<dbReference type="CDD" id="cd03134">
    <property type="entry name" value="GATase1_PfpI_like"/>
    <property type="match status" value="1"/>
</dbReference>
<organism evidence="3 4">
    <name type="scientific">Isachenkonia alkalipeptolytica</name>
    <dbReference type="NCBI Taxonomy" id="2565777"/>
    <lineage>
        <taxon>Bacteria</taxon>
        <taxon>Bacillati</taxon>
        <taxon>Bacillota</taxon>
        <taxon>Clostridia</taxon>
        <taxon>Eubacteriales</taxon>
        <taxon>Clostridiaceae</taxon>
        <taxon>Isachenkonia</taxon>
    </lineage>
</organism>
<dbReference type="InterPro" id="IPR029062">
    <property type="entry name" value="Class_I_gatase-like"/>
</dbReference>
<evidence type="ECO:0000313" key="4">
    <source>
        <dbReference type="Proteomes" id="UP000449710"/>
    </source>
</evidence>
<protein>
    <submittedName>
        <fullName evidence="3">Type 1 glutamine amidotransferase</fullName>
    </submittedName>
</protein>
<dbReference type="SUPFAM" id="SSF52317">
    <property type="entry name" value="Class I glutamine amidotransferase-like"/>
    <property type="match status" value="1"/>
</dbReference>
<evidence type="ECO:0000313" key="3">
    <source>
        <dbReference type="EMBL" id="NBG86982.1"/>
    </source>
</evidence>
<dbReference type="AlphaFoldDB" id="A0AA44BCH6"/>
<dbReference type="InterPro" id="IPR002818">
    <property type="entry name" value="DJ-1/PfpI"/>
</dbReference>
<sequence>MKKIGVLIGKLYEESEYSQPAQAYRDAGYELVHIGKEKGEKVVDKNRENPVTIDEVPENVSPEDFDALLIPGGFSPDVLRSDDKIVDFLRNYFTLGKPLFTICHGPQLLVTAEVLKGRTLTCYKSIIVDVKNAGANYVDREVVVDRNLITSRTPKDLHAFIDASLKMLKE</sequence>
<dbReference type="NCBIfam" id="TIGR01382">
    <property type="entry name" value="PfpI"/>
    <property type="match status" value="1"/>
</dbReference>
<dbReference type="Proteomes" id="UP000449710">
    <property type="component" value="Unassembled WGS sequence"/>
</dbReference>
<dbReference type="Pfam" id="PF01965">
    <property type="entry name" value="DJ-1_PfpI"/>
    <property type="match status" value="1"/>
</dbReference>
<dbReference type="EMBL" id="SUMG01000001">
    <property type="protein sequence ID" value="NBG86982.1"/>
    <property type="molecule type" value="Genomic_DNA"/>
</dbReference>
<dbReference type="PANTHER" id="PTHR42733:SF2">
    <property type="entry name" value="DJ-1_THIJ_PFPI FAMILY PROTEIN"/>
    <property type="match status" value="1"/>
</dbReference>
<dbReference type="RefSeq" id="WP_160718289.1">
    <property type="nucleotide sequence ID" value="NZ_SUMG01000001.1"/>
</dbReference>
<keyword evidence="3" id="KW-0315">Glutamine amidotransferase</keyword>
<feature type="domain" description="DJ-1/PfpI" evidence="2">
    <location>
        <begin position="2"/>
        <end position="166"/>
    </location>
</feature>
<dbReference type="Gene3D" id="3.40.50.880">
    <property type="match status" value="1"/>
</dbReference>
<evidence type="ECO:0000259" key="2">
    <source>
        <dbReference type="Pfam" id="PF01965"/>
    </source>
</evidence>
<comment type="similarity">
    <text evidence="1">Belongs to the peptidase C56 family.</text>
</comment>